<dbReference type="PANTHER" id="PTHR46235">
    <property type="entry name" value="PHD FINGER-CONTAINING PROTEIN DDB_G0268158"/>
    <property type="match status" value="1"/>
</dbReference>
<keyword evidence="1" id="KW-0812">Transmembrane</keyword>
<evidence type="ECO:0000256" key="1">
    <source>
        <dbReference type="SAM" id="Phobius"/>
    </source>
</evidence>
<dbReference type="AlphaFoldDB" id="Q9FI30"/>
<accession>Q9FI30</accession>
<dbReference type="ExpressionAtlas" id="Q9FI30">
    <property type="expression patterns" value="baseline and differential"/>
</dbReference>
<dbReference type="PANTHER" id="PTHR46235:SF13">
    <property type="entry name" value="EDM2-LIKE PROTEIN1"/>
    <property type="match status" value="1"/>
</dbReference>
<feature type="transmembrane region" description="Helical" evidence="1">
    <location>
        <begin position="157"/>
        <end position="180"/>
    </location>
</feature>
<sequence>MEWSEEEGEILPDFVDNYYFIDQSEELVKFCDLPLKWNSVDYDDDSSGLSVFLRGNIDSGDESFSKLVKGWNFYLSSVDEHPKIEVLLHGLHWITLQSPRKSYETLIRTSLVTLQFLHFVKRDPDVASGDVWSSLQKVHGYDWNTMKRDEDLTKSKVCFFLWSLLSSLERIVYYIFLVRLVLMRAELYDYESDSLASNTFVSFLLFVCFRFESLLLLSGYLRIQNTY</sequence>
<name>Q9FI30_ARATH</name>
<keyword evidence="1" id="KW-1133">Transmembrane helix</keyword>
<feature type="transmembrane region" description="Helical" evidence="1">
    <location>
        <begin position="200"/>
        <end position="221"/>
    </location>
</feature>
<reference key="2">
    <citation type="journal article" date="2000" name="Nature">
        <title>Sequence and analysis of chromosome 5 of the plant Arabidopsis thaliana.</title>
        <authorList>
            <consortium name="Kazusa DNA Research Institute"/>
            <consortium name="Cold Spring Harbor and Washington University in St Louis Sequencing Consortium"/>
            <consortium name="European Union Arabidopsis Genome Sequencing Consortium"/>
            <person name="Tabata S."/>
            <person name="Kaneko T."/>
            <person name="Nakamura Y."/>
            <person name="Kotani H."/>
            <person name="Kato T."/>
            <person name="Asamizu E."/>
            <person name="Miyajima N."/>
            <person name="Sasamoto S."/>
            <person name="Kimura T."/>
            <person name="Hosouchi T."/>
            <person name="Kawashima K."/>
            <person name="Kohara M."/>
            <person name="Matsumoto M."/>
            <person name="Matsuno A."/>
            <person name="Muraki A."/>
            <person name="Nakayama S."/>
            <person name="Nakazaki N."/>
            <person name="Naruo K."/>
            <person name="Okumura S."/>
            <person name="Shinpo S."/>
            <person name="Takeuchi C."/>
            <person name="Wada T."/>
            <person name="Watanabe A."/>
            <person name="Yamada M."/>
            <person name="Yasuda M."/>
            <person name="Sato S."/>
            <person name="de la Bastide M."/>
            <person name="Huang E."/>
            <person name="Spiegel L."/>
            <person name="Gnoj L."/>
            <person name="O'Shaughnessy A."/>
            <person name="Preston R."/>
            <person name="Habermann K."/>
            <person name="Murray J."/>
            <person name="Johnson D."/>
            <person name="Rohlfing T."/>
            <person name="Nelson J."/>
            <person name="Stoneking T."/>
            <person name="Pepin K."/>
            <person name="Spieth J."/>
            <person name="Sekhon M."/>
            <person name="Armstrong J."/>
            <person name="Becker M."/>
            <person name="Belter E."/>
            <person name="Cordum H."/>
            <person name="Cordes M."/>
            <person name="Courtney L."/>
            <person name="Courtney W."/>
            <person name="Dante M."/>
            <person name="Du H."/>
            <person name="Edwards J."/>
            <person name="Fryman J."/>
            <person name="Haakensen B."/>
            <person name="Lamar E."/>
            <person name="Latreille P."/>
            <person name="Leonard S."/>
            <person name="Meyer R."/>
            <person name="Mulvaney E."/>
            <person name="Ozersky P."/>
            <person name="Riley A."/>
            <person name="Strowmatt C."/>
            <person name="Wagner-McPherson C."/>
            <person name="Wollam A."/>
            <person name="Yoakum M."/>
            <person name="Bell M."/>
            <person name="Dedhia N."/>
            <person name="Parnell L."/>
            <person name="Shah R."/>
            <person name="Rodriguez M."/>
            <person name="See L.H."/>
            <person name="Vil D."/>
            <person name="Baker J."/>
            <person name="Kirchoff K."/>
            <person name="Toth K."/>
            <person name="King L."/>
            <person name="Bahret A."/>
            <person name="Miller B."/>
            <person name="Marra M."/>
            <person name="Martienssen R."/>
            <person name="McCombie W.R."/>
            <person name="Wilson R.K."/>
            <person name="Murphy G."/>
            <person name="Bancroft I."/>
            <person name="Volckaert G."/>
            <person name="Wambutt R."/>
            <person name="Dusterhoft A."/>
            <person name="Stiekema W."/>
            <person name="Pohl T."/>
            <person name="Entian K.D."/>
            <person name="Terryn N."/>
            <person name="Hartley N."/>
            <person name="Bent E."/>
            <person name="Johnson S."/>
            <person name="Langham S.A."/>
            <person name="McCullagh B."/>
            <person name="Robben J."/>
            <person name="Grymonprez B."/>
            <person name="Zimmermann W."/>
            <person name="Ramsperger U."/>
            <person name="Wedler H."/>
            <person name="Balke K."/>
            <person name="Wedler E."/>
            <person name="Peters S."/>
            <person name="van Staveren M."/>
            <person name="Dirkse W."/>
            <person name="Mooijman P."/>
            <person name="Lankhorst R.K."/>
            <person name="Weitzenegger T."/>
            <person name="Bothe G."/>
            <person name="Rose M."/>
            <person name="Hauf J."/>
            <person name="Berneiser S."/>
            <person name="Hempel S."/>
            <person name="Feldpausch M."/>
            <person name="Lamberth S."/>
            <person name="Villarroel R."/>
            <person name="Gielen J."/>
            <person name="Ardiles W."/>
            <person name="Bents O."/>
            <person name="Lemcke K."/>
            <person name="Kolesov G."/>
            <person name="Mayer K."/>
            <person name="Rudd S."/>
            <person name="Schoof H."/>
            <person name="Schueller C."/>
            <person name="Zaccaria P."/>
            <person name="Mewes H.W."/>
            <person name="Bevan M."/>
            <person name="Fransz P."/>
        </authorList>
    </citation>
    <scope>NUCLEOTIDE SEQUENCE [LARGE SCALE GENOMIC DNA]</scope>
    <source>
        <strain>cv. Columbia</strain>
    </source>
</reference>
<evidence type="ECO:0000313" key="2">
    <source>
        <dbReference type="EMBL" id="BAB11072.1"/>
    </source>
</evidence>
<dbReference type="PhylomeDB" id="Q9FI30"/>
<proteinExistence type="predicted"/>
<organism evidence="2">
    <name type="scientific">Arabidopsis thaliana</name>
    <name type="common">Mouse-ear cress</name>
    <dbReference type="NCBI Taxonomy" id="3702"/>
    <lineage>
        <taxon>Eukaryota</taxon>
        <taxon>Viridiplantae</taxon>
        <taxon>Streptophyta</taxon>
        <taxon>Embryophyta</taxon>
        <taxon>Tracheophyta</taxon>
        <taxon>Spermatophyta</taxon>
        <taxon>Magnoliopsida</taxon>
        <taxon>eudicotyledons</taxon>
        <taxon>Gunneridae</taxon>
        <taxon>Pentapetalae</taxon>
        <taxon>rosids</taxon>
        <taxon>malvids</taxon>
        <taxon>Brassicales</taxon>
        <taxon>Brassicaceae</taxon>
        <taxon>Camelineae</taxon>
        <taxon>Arabidopsis</taxon>
    </lineage>
</organism>
<dbReference type="EMBL" id="AB017064">
    <property type="protein sequence ID" value="BAB11072.1"/>
    <property type="molecule type" value="Genomic_DNA"/>
</dbReference>
<keyword evidence="1" id="KW-0472">Membrane</keyword>
<protein>
    <submittedName>
        <fullName evidence="2">Uncharacterized protein</fullName>
    </submittedName>
</protein>
<reference evidence="2" key="1">
    <citation type="journal article" date="1999" name="DNA Res.">
        <title>Structural analysis of Arabidopsis thaliana chromosome 5. IX. Sequence features of the regions of 1,011,550 bp covered by seventeen P1 and TAC clones.</title>
        <authorList>
            <person name="Kaneko T."/>
            <person name="Katoh T."/>
            <person name="Sato S."/>
            <person name="Nakamura Y."/>
            <person name="Asamizu E."/>
            <person name="Kotani H."/>
            <person name="Miyajima N."/>
            <person name="Tabata S."/>
        </authorList>
    </citation>
    <scope>NUCLEOTIDE SEQUENCE [LARGE SCALE GENOMIC DNA]</scope>
</reference>